<organism evidence="2 3">
    <name type="scientific">Iris pallida</name>
    <name type="common">Sweet iris</name>
    <dbReference type="NCBI Taxonomy" id="29817"/>
    <lineage>
        <taxon>Eukaryota</taxon>
        <taxon>Viridiplantae</taxon>
        <taxon>Streptophyta</taxon>
        <taxon>Embryophyta</taxon>
        <taxon>Tracheophyta</taxon>
        <taxon>Spermatophyta</taxon>
        <taxon>Magnoliopsida</taxon>
        <taxon>Liliopsida</taxon>
        <taxon>Asparagales</taxon>
        <taxon>Iridaceae</taxon>
        <taxon>Iridoideae</taxon>
        <taxon>Irideae</taxon>
        <taxon>Iris</taxon>
    </lineage>
</organism>
<keyword evidence="1" id="KW-0472">Membrane</keyword>
<accession>A0AAX6HQH9</accession>
<evidence type="ECO:0000313" key="2">
    <source>
        <dbReference type="EMBL" id="KAJ6843349.1"/>
    </source>
</evidence>
<evidence type="ECO:0000256" key="1">
    <source>
        <dbReference type="SAM" id="Phobius"/>
    </source>
</evidence>
<feature type="transmembrane region" description="Helical" evidence="1">
    <location>
        <begin position="14"/>
        <end position="32"/>
    </location>
</feature>
<name>A0AAX6HQH9_IRIPA</name>
<dbReference type="EMBL" id="JANAVB010007200">
    <property type="protein sequence ID" value="KAJ6843349.1"/>
    <property type="molecule type" value="Genomic_DNA"/>
</dbReference>
<keyword evidence="1" id="KW-1133">Transmembrane helix</keyword>
<sequence>MSGAHAVEAGGCRFGRVMVVVVPMLSVVALLGSQVRLGRGRLVVESGSVGLAGGGQGNCNRDGRPVKLVLRWWLWPAAWRPEDVDNRWCGDW</sequence>
<keyword evidence="1" id="KW-0812">Transmembrane</keyword>
<dbReference type="Proteomes" id="UP001140949">
    <property type="component" value="Unassembled WGS sequence"/>
</dbReference>
<reference evidence="2" key="1">
    <citation type="journal article" date="2023" name="GigaByte">
        <title>Genome assembly of the bearded iris, Iris pallida Lam.</title>
        <authorList>
            <person name="Bruccoleri R.E."/>
            <person name="Oakeley E.J."/>
            <person name="Faust A.M.E."/>
            <person name="Altorfer M."/>
            <person name="Dessus-Babus S."/>
            <person name="Burckhardt D."/>
            <person name="Oertli M."/>
            <person name="Naumann U."/>
            <person name="Petersen F."/>
            <person name="Wong J."/>
        </authorList>
    </citation>
    <scope>NUCLEOTIDE SEQUENCE</scope>
    <source>
        <strain evidence="2">GSM-AAB239-AS_SAM_17_03QT</strain>
    </source>
</reference>
<keyword evidence="3" id="KW-1185">Reference proteome</keyword>
<protein>
    <submittedName>
        <fullName evidence="2">Extensin</fullName>
    </submittedName>
</protein>
<dbReference type="AlphaFoldDB" id="A0AAX6HQH9"/>
<gene>
    <name evidence="2" type="ORF">M6B38_297520</name>
</gene>
<reference evidence="2" key="2">
    <citation type="submission" date="2023-04" db="EMBL/GenBank/DDBJ databases">
        <authorList>
            <person name="Bruccoleri R.E."/>
            <person name="Oakeley E.J."/>
            <person name="Faust A.-M."/>
            <person name="Dessus-Babus S."/>
            <person name="Altorfer M."/>
            <person name="Burckhardt D."/>
            <person name="Oertli M."/>
            <person name="Naumann U."/>
            <person name="Petersen F."/>
            <person name="Wong J."/>
        </authorList>
    </citation>
    <scope>NUCLEOTIDE SEQUENCE</scope>
    <source>
        <strain evidence="2">GSM-AAB239-AS_SAM_17_03QT</strain>
        <tissue evidence="2">Leaf</tissue>
    </source>
</reference>
<comment type="caution">
    <text evidence="2">The sequence shown here is derived from an EMBL/GenBank/DDBJ whole genome shotgun (WGS) entry which is preliminary data.</text>
</comment>
<evidence type="ECO:0000313" key="3">
    <source>
        <dbReference type="Proteomes" id="UP001140949"/>
    </source>
</evidence>
<proteinExistence type="predicted"/>